<dbReference type="Pfam" id="PF01282">
    <property type="entry name" value="Ribosomal_S24e"/>
    <property type="match status" value="1"/>
</dbReference>
<reference evidence="7 8" key="1">
    <citation type="submission" date="2020-08" db="EMBL/GenBank/DDBJ databases">
        <authorList>
            <person name="Koutsovoulos G."/>
            <person name="Danchin GJ E."/>
        </authorList>
    </citation>
    <scope>NUCLEOTIDE SEQUENCE [LARGE SCALE GENOMIC DNA]</scope>
</reference>
<dbReference type="Proteomes" id="UP000580250">
    <property type="component" value="Unassembled WGS sequence"/>
</dbReference>
<organism evidence="7 8">
    <name type="scientific">Meloidogyne enterolobii</name>
    <name type="common">Root-knot nematode worm</name>
    <name type="synonym">Meloidogyne mayaguensis</name>
    <dbReference type="NCBI Taxonomy" id="390850"/>
    <lineage>
        <taxon>Eukaryota</taxon>
        <taxon>Metazoa</taxon>
        <taxon>Ecdysozoa</taxon>
        <taxon>Nematoda</taxon>
        <taxon>Chromadorea</taxon>
        <taxon>Rhabditida</taxon>
        <taxon>Tylenchina</taxon>
        <taxon>Tylenchomorpha</taxon>
        <taxon>Tylenchoidea</taxon>
        <taxon>Meloidogynidae</taxon>
        <taxon>Meloidogyninae</taxon>
        <taxon>Meloidogyne</taxon>
    </lineage>
</organism>
<dbReference type="InterPro" id="IPR053709">
    <property type="entry name" value="eRP_eS24_sf"/>
</dbReference>
<protein>
    <recommendedName>
        <fullName evidence="5">40S ribosomal protein S24</fullName>
    </recommendedName>
</protein>
<evidence type="ECO:0000313" key="8">
    <source>
        <dbReference type="Proteomes" id="UP000580250"/>
    </source>
</evidence>
<feature type="compositionally biased region" description="Basic residues" evidence="6">
    <location>
        <begin position="121"/>
        <end position="147"/>
    </location>
</feature>
<evidence type="ECO:0000256" key="4">
    <source>
        <dbReference type="RuleBase" id="RU004381"/>
    </source>
</evidence>
<dbReference type="InterPro" id="IPR012678">
    <property type="entry name" value="Ribosomal_uL23/eL15/eS24_sf"/>
</dbReference>
<dbReference type="Gene3D" id="3.30.70.3370">
    <property type="match status" value="1"/>
</dbReference>
<feature type="region of interest" description="Disordered" evidence="6">
    <location>
        <begin position="113"/>
        <end position="147"/>
    </location>
</feature>
<evidence type="ECO:0000256" key="5">
    <source>
        <dbReference type="RuleBase" id="RU004383"/>
    </source>
</evidence>
<keyword evidence="3 4" id="KW-0687">Ribonucleoprotein</keyword>
<dbReference type="SUPFAM" id="SSF54189">
    <property type="entry name" value="Ribosomal proteins S24e, L23 and L15e"/>
    <property type="match status" value="1"/>
</dbReference>
<name>A0A6V7XZI7_MELEN</name>
<accession>A0A6V7XZI7</accession>
<gene>
    <name evidence="7" type="ORF">MENT_LOCUS58411</name>
</gene>
<comment type="caution">
    <text evidence="7">The sequence shown here is derived from an EMBL/GenBank/DDBJ whole genome shotgun (WGS) entry which is preliminary data.</text>
</comment>
<dbReference type="GO" id="GO:0005840">
    <property type="term" value="C:ribosome"/>
    <property type="evidence" value="ECO:0007669"/>
    <property type="project" value="UniProtKB-KW"/>
</dbReference>
<dbReference type="GO" id="GO:0003735">
    <property type="term" value="F:structural constituent of ribosome"/>
    <property type="evidence" value="ECO:0007669"/>
    <property type="project" value="InterPro"/>
</dbReference>
<evidence type="ECO:0000256" key="6">
    <source>
        <dbReference type="SAM" id="MobiDB-lite"/>
    </source>
</evidence>
<dbReference type="AlphaFoldDB" id="A0A6V7XZI7"/>
<proteinExistence type="inferred from homology"/>
<evidence type="ECO:0000256" key="3">
    <source>
        <dbReference type="ARBA" id="ARBA00023274"/>
    </source>
</evidence>
<evidence type="ECO:0000313" key="7">
    <source>
        <dbReference type="EMBL" id="CAD2204661.1"/>
    </source>
</evidence>
<evidence type="ECO:0000256" key="1">
    <source>
        <dbReference type="ARBA" id="ARBA00009680"/>
    </source>
</evidence>
<dbReference type="OrthoDB" id="5571754at2759"/>
<dbReference type="HAMAP" id="MF_00545">
    <property type="entry name" value="Ribosomal_eS24"/>
    <property type="match status" value="1"/>
</dbReference>
<dbReference type="GO" id="GO:1990904">
    <property type="term" value="C:ribonucleoprotein complex"/>
    <property type="evidence" value="ECO:0007669"/>
    <property type="project" value="UniProtKB-KW"/>
</dbReference>
<keyword evidence="2 4" id="KW-0689">Ribosomal protein</keyword>
<dbReference type="InterPro" id="IPR001976">
    <property type="entry name" value="Ribosomal_eS24"/>
</dbReference>
<sequence>MVEGVITIKARKVLTNPLLYRRQMVCCLKMYFQFIQNFSLLTFFTQIARRCQKSELRERIAKIFKTTSDVVIPYGFRCHFGGGRSTGFANVYDSVDYAKRFEPKFRLLRQGIGKKVEKGGRKQRKERKNRQKKVRGTKKTKVQAGKK</sequence>
<dbReference type="PROSITE" id="PS00529">
    <property type="entry name" value="RIBOSOMAL_S24E"/>
    <property type="match status" value="1"/>
</dbReference>
<comment type="similarity">
    <text evidence="1 4">Belongs to the eukaryotic ribosomal protein eS24 family.</text>
</comment>
<dbReference type="GO" id="GO:0006412">
    <property type="term" value="P:translation"/>
    <property type="evidence" value="ECO:0007669"/>
    <property type="project" value="InterPro"/>
</dbReference>
<dbReference type="EMBL" id="CAJEWN010002643">
    <property type="protein sequence ID" value="CAD2204661.1"/>
    <property type="molecule type" value="Genomic_DNA"/>
</dbReference>
<dbReference type="PANTHER" id="PTHR10496">
    <property type="entry name" value="40S RIBOSOMAL PROTEIN S24"/>
    <property type="match status" value="1"/>
</dbReference>
<evidence type="ECO:0000256" key="2">
    <source>
        <dbReference type="ARBA" id="ARBA00022980"/>
    </source>
</evidence>
<dbReference type="InterPro" id="IPR018098">
    <property type="entry name" value="Ribosomal_eS24_CS"/>
</dbReference>